<dbReference type="EMBL" id="CAXAMN010021962">
    <property type="protein sequence ID" value="CAK9064990.1"/>
    <property type="molecule type" value="Genomic_DNA"/>
</dbReference>
<keyword evidence="4" id="KW-1185">Reference proteome</keyword>
<comment type="caution">
    <text evidence="3">The sequence shown here is derived from an EMBL/GenBank/DDBJ whole genome shotgun (WGS) entry which is preliminary data.</text>
</comment>
<feature type="domain" description="Multiple myeloma tumor-associated protein 2-like N-terminal" evidence="2">
    <location>
        <begin position="59"/>
        <end position="135"/>
    </location>
</feature>
<protein>
    <recommendedName>
        <fullName evidence="2">Multiple myeloma tumor-associated protein 2-like N-terminal domain-containing protein</fullName>
    </recommendedName>
</protein>
<dbReference type="InterPro" id="IPR039207">
    <property type="entry name" value="MMTAG2-like"/>
</dbReference>
<feature type="compositionally biased region" description="Basic residues" evidence="1">
    <location>
        <begin position="295"/>
        <end position="327"/>
    </location>
</feature>
<name>A0ABP0NMK4_9DINO</name>
<evidence type="ECO:0000256" key="1">
    <source>
        <dbReference type="SAM" id="MobiDB-lite"/>
    </source>
</evidence>
<dbReference type="Pfam" id="PF10159">
    <property type="entry name" value="MMtag"/>
    <property type="match status" value="1"/>
</dbReference>
<evidence type="ECO:0000259" key="2">
    <source>
        <dbReference type="Pfam" id="PF10159"/>
    </source>
</evidence>
<gene>
    <name evidence="3" type="ORF">CCMP2556_LOCUS31948</name>
</gene>
<dbReference type="InterPro" id="IPR019315">
    <property type="entry name" value="MMTA2_N"/>
</dbReference>
<evidence type="ECO:0000313" key="3">
    <source>
        <dbReference type="EMBL" id="CAK9064990.1"/>
    </source>
</evidence>
<feature type="compositionally biased region" description="Basic and acidic residues" evidence="1">
    <location>
        <begin position="266"/>
        <end position="294"/>
    </location>
</feature>
<sequence length="357" mass="40353">MCKQAAKEKMFIKRSFIKALSSWHLDPSQFRYGGREGWKSYALIYGPAQRMLSVRIKDGCRGGREQFTWGSIKEQEFKDRESYLGQSTKVGQMGKFGKYYLHDWYARKRDTTASIAEERGAVQAYEEELMQEALGLKPKKLLLAKKQMNEEELKEFLKAKKNDEGREAMGPQKKVMRNELGEEVVTSNEDQMAQAVRDGTLKGLGFASHRDAKLERIKAQTLGTESELKGLKELPKAPVKGEVMKLEVKTEVKTEIDAVASGSSKVESEVKDEAKEEEEVAGRSEDDTKAEKKDKKEKKKDKKAKKAAKKLKKMEKKVAKKEKKAKKEAKLLQIERAMQEAGVAGVKRKKSSSSSSS</sequence>
<dbReference type="PANTHER" id="PTHR14580:SF0">
    <property type="entry name" value="MULTIPLE MYELOMA TUMOR-ASSOCIATED PROTEIN 2"/>
    <property type="match status" value="1"/>
</dbReference>
<proteinExistence type="predicted"/>
<feature type="region of interest" description="Disordered" evidence="1">
    <location>
        <begin position="259"/>
        <end position="330"/>
    </location>
</feature>
<feature type="region of interest" description="Disordered" evidence="1">
    <location>
        <begin position="338"/>
        <end position="357"/>
    </location>
</feature>
<reference evidence="3 4" key="1">
    <citation type="submission" date="2024-02" db="EMBL/GenBank/DDBJ databases">
        <authorList>
            <person name="Chen Y."/>
            <person name="Shah S."/>
            <person name="Dougan E. K."/>
            <person name="Thang M."/>
            <person name="Chan C."/>
        </authorList>
    </citation>
    <scope>NUCLEOTIDE SEQUENCE [LARGE SCALE GENOMIC DNA]</scope>
</reference>
<dbReference type="Proteomes" id="UP001642484">
    <property type="component" value="Unassembled WGS sequence"/>
</dbReference>
<organism evidence="3 4">
    <name type="scientific">Durusdinium trenchii</name>
    <dbReference type="NCBI Taxonomy" id="1381693"/>
    <lineage>
        <taxon>Eukaryota</taxon>
        <taxon>Sar</taxon>
        <taxon>Alveolata</taxon>
        <taxon>Dinophyceae</taxon>
        <taxon>Suessiales</taxon>
        <taxon>Symbiodiniaceae</taxon>
        <taxon>Durusdinium</taxon>
    </lineage>
</organism>
<dbReference type="PANTHER" id="PTHR14580">
    <property type="entry name" value="MULTIPLE MYELOMA TUMOR-ASSOCIATED PROTEIN 2 FAMILY MEMBER"/>
    <property type="match status" value="1"/>
</dbReference>
<accession>A0ABP0NMK4</accession>
<evidence type="ECO:0000313" key="4">
    <source>
        <dbReference type="Proteomes" id="UP001642484"/>
    </source>
</evidence>